<proteinExistence type="predicted"/>
<dbReference type="AlphaFoldDB" id="A0A523W8K7"/>
<accession>A0A523W8K7</accession>
<feature type="region of interest" description="Disordered" evidence="1">
    <location>
        <begin position="35"/>
        <end position="59"/>
    </location>
</feature>
<sequence>MTRGKIVLEWIIGLLKALVKGRYTGGVNIRFKDGGISSVTKPKEKKDGLKKKEKELTFP</sequence>
<protein>
    <submittedName>
        <fullName evidence="2">Uncharacterized protein</fullName>
    </submittedName>
</protein>
<comment type="caution">
    <text evidence="2">The sequence shown here is derived from an EMBL/GenBank/DDBJ whole genome shotgun (WGS) entry which is preliminary data.</text>
</comment>
<gene>
    <name evidence="2" type="ORF">E3J48_02560</name>
</gene>
<reference evidence="2 3" key="1">
    <citation type="submission" date="2019-03" db="EMBL/GenBank/DDBJ databases">
        <title>Metabolic potential of uncultured bacteria and archaea associated with petroleum seepage in deep-sea sediments.</title>
        <authorList>
            <person name="Dong X."/>
            <person name="Hubert C."/>
        </authorList>
    </citation>
    <scope>NUCLEOTIDE SEQUENCE [LARGE SCALE GENOMIC DNA]</scope>
    <source>
        <strain evidence="2">E29_bin52</strain>
    </source>
</reference>
<evidence type="ECO:0000256" key="1">
    <source>
        <dbReference type="SAM" id="MobiDB-lite"/>
    </source>
</evidence>
<dbReference type="Proteomes" id="UP000319130">
    <property type="component" value="Unassembled WGS sequence"/>
</dbReference>
<feature type="compositionally biased region" description="Basic and acidic residues" evidence="1">
    <location>
        <begin position="41"/>
        <end position="59"/>
    </location>
</feature>
<dbReference type="EMBL" id="SOIZ01000108">
    <property type="protein sequence ID" value="TET63366.1"/>
    <property type="molecule type" value="Genomic_DNA"/>
</dbReference>
<evidence type="ECO:0000313" key="2">
    <source>
        <dbReference type="EMBL" id="TET63366.1"/>
    </source>
</evidence>
<organism evidence="2 3">
    <name type="scientific">Aerophobetes bacterium</name>
    <dbReference type="NCBI Taxonomy" id="2030807"/>
    <lineage>
        <taxon>Bacteria</taxon>
        <taxon>Candidatus Aerophobota</taxon>
    </lineage>
</organism>
<evidence type="ECO:0000313" key="3">
    <source>
        <dbReference type="Proteomes" id="UP000319130"/>
    </source>
</evidence>
<name>A0A523W8K7_UNCAE</name>